<dbReference type="Proteomes" id="UP000824782">
    <property type="component" value="Unassembled WGS sequence"/>
</dbReference>
<protein>
    <submittedName>
        <fullName evidence="1">Uncharacterized protein</fullName>
    </submittedName>
</protein>
<keyword evidence="2" id="KW-1185">Reference proteome</keyword>
<comment type="caution">
    <text evidence="1">The sequence shown here is derived from an EMBL/GenBank/DDBJ whole genome shotgun (WGS) entry which is preliminary data.</text>
</comment>
<reference evidence="1" key="1">
    <citation type="thesis" date="2020" institute="ProQuest LLC" country="789 East Eisenhower Parkway, Ann Arbor, MI, USA">
        <title>Comparative Genomics and Chromosome Evolution.</title>
        <authorList>
            <person name="Mudd A.B."/>
        </authorList>
    </citation>
    <scope>NUCLEOTIDE SEQUENCE</scope>
    <source>
        <strain evidence="1">237g6f4</strain>
        <tissue evidence="1">Blood</tissue>
    </source>
</reference>
<dbReference type="EMBL" id="WNYA01063333">
    <property type="protein sequence ID" value="KAG8535563.1"/>
    <property type="molecule type" value="Genomic_DNA"/>
</dbReference>
<gene>
    <name evidence="1" type="ORF">GDO81_028264</name>
</gene>
<sequence length="86" mass="9882">MRVEGRRIKPFTDAQRSWGEAAIIQVQKKDFSRFIGGKTLDRRILQTLEICTKTEKEECLSSQLRSGDNCIQSRQCSVSFTAWTPD</sequence>
<dbReference type="AlphaFoldDB" id="A0AAV6YHF5"/>
<accession>A0AAV6YHF5</accession>
<proteinExistence type="predicted"/>
<name>A0AAV6YHF5_ENGPU</name>
<evidence type="ECO:0000313" key="1">
    <source>
        <dbReference type="EMBL" id="KAG8535563.1"/>
    </source>
</evidence>
<organism evidence="1 2">
    <name type="scientific">Engystomops pustulosus</name>
    <name type="common">Tungara frog</name>
    <name type="synonym">Physalaemus pustulosus</name>
    <dbReference type="NCBI Taxonomy" id="76066"/>
    <lineage>
        <taxon>Eukaryota</taxon>
        <taxon>Metazoa</taxon>
        <taxon>Chordata</taxon>
        <taxon>Craniata</taxon>
        <taxon>Vertebrata</taxon>
        <taxon>Euteleostomi</taxon>
        <taxon>Amphibia</taxon>
        <taxon>Batrachia</taxon>
        <taxon>Anura</taxon>
        <taxon>Neobatrachia</taxon>
        <taxon>Hyloidea</taxon>
        <taxon>Leptodactylidae</taxon>
        <taxon>Leiuperinae</taxon>
        <taxon>Engystomops</taxon>
    </lineage>
</organism>
<evidence type="ECO:0000313" key="2">
    <source>
        <dbReference type="Proteomes" id="UP000824782"/>
    </source>
</evidence>